<organism evidence="1 2">
    <name type="scientific">Lacimonas salitolerans</name>
    <dbReference type="NCBI Taxonomy" id="1323750"/>
    <lineage>
        <taxon>Bacteria</taxon>
        <taxon>Pseudomonadati</taxon>
        <taxon>Pseudomonadota</taxon>
        <taxon>Alphaproteobacteria</taxon>
        <taxon>Rhodobacterales</taxon>
        <taxon>Paracoccaceae</taxon>
        <taxon>Lacimonas</taxon>
    </lineage>
</organism>
<gene>
    <name evidence="1" type="ORF">ACFTOW_15875</name>
</gene>
<dbReference type="RefSeq" id="WP_379917457.1">
    <property type="nucleotide sequence ID" value="NZ_JBHUDD010000147.1"/>
</dbReference>
<dbReference type="Proteomes" id="UP001597186">
    <property type="component" value="Unassembled WGS sequence"/>
</dbReference>
<accession>A0ABW4EM27</accession>
<name>A0ABW4EM27_9RHOB</name>
<evidence type="ECO:0000313" key="1">
    <source>
        <dbReference type="EMBL" id="MFD1510863.1"/>
    </source>
</evidence>
<protein>
    <submittedName>
        <fullName evidence="1">Uncharacterized protein</fullName>
    </submittedName>
</protein>
<sequence>MKKLTALMLRIPVLSFMAKTTTVIAFGTAIYALIFPEQAGAYLARLTQHMEAASQQLESISRDGAVTAQATTQLAESVASRPRFEVQVFGTPSRGTPLIQMRFENVTSRPIREMATVLYDENGAKYSNFDVYLIPPFETVMDQSDKPITAICFSYVLDGDTPVRLTEHRAFSVNQLPTLDKSGNAATFDVKQVQYDVTQEATLDIFMCREEPFSPDVFRETKLERAQRSSGN</sequence>
<dbReference type="EMBL" id="JBHUDD010000147">
    <property type="protein sequence ID" value="MFD1510863.1"/>
    <property type="molecule type" value="Genomic_DNA"/>
</dbReference>
<evidence type="ECO:0000313" key="2">
    <source>
        <dbReference type="Proteomes" id="UP001597186"/>
    </source>
</evidence>
<comment type="caution">
    <text evidence="1">The sequence shown here is derived from an EMBL/GenBank/DDBJ whole genome shotgun (WGS) entry which is preliminary data.</text>
</comment>
<keyword evidence="2" id="KW-1185">Reference proteome</keyword>
<reference evidence="2" key="1">
    <citation type="journal article" date="2019" name="Int. J. Syst. Evol. Microbiol.">
        <title>The Global Catalogue of Microorganisms (GCM) 10K type strain sequencing project: providing services to taxonomists for standard genome sequencing and annotation.</title>
        <authorList>
            <consortium name="The Broad Institute Genomics Platform"/>
            <consortium name="The Broad Institute Genome Sequencing Center for Infectious Disease"/>
            <person name="Wu L."/>
            <person name="Ma J."/>
        </authorList>
    </citation>
    <scope>NUCLEOTIDE SEQUENCE [LARGE SCALE GENOMIC DNA]</scope>
    <source>
        <strain evidence="2">CGMCC 1.12477</strain>
    </source>
</reference>
<proteinExistence type="predicted"/>